<dbReference type="Proteomes" id="UP000004828">
    <property type="component" value="Unassembled WGS sequence"/>
</dbReference>
<protein>
    <recommendedName>
        <fullName evidence="3">Response regulatory domain-containing protein</fullName>
    </recommendedName>
</protein>
<evidence type="ECO:0000313" key="2">
    <source>
        <dbReference type="Proteomes" id="UP000004828"/>
    </source>
</evidence>
<organism evidence="1 2">
    <name type="scientific">Roseburia intestinalis L1-82</name>
    <dbReference type="NCBI Taxonomy" id="536231"/>
    <lineage>
        <taxon>Bacteria</taxon>
        <taxon>Bacillati</taxon>
        <taxon>Bacillota</taxon>
        <taxon>Clostridia</taxon>
        <taxon>Lachnospirales</taxon>
        <taxon>Lachnospiraceae</taxon>
        <taxon>Roseburia</taxon>
    </lineage>
</organism>
<evidence type="ECO:0008006" key="3">
    <source>
        <dbReference type="Google" id="ProtNLM"/>
    </source>
</evidence>
<dbReference type="SUPFAM" id="SSF52172">
    <property type="entry name" value="CheY-like"/>
    <property type="match status" value="1"/>
</dbReference>
<gene>
    <name evidence="1" type="ORF">ROSINTL182_07060</name>
</gene>
<proteinExistence type="predicted"/>
<sequence>MLRRLKKPNGLFILSASKMLNRMKEGVRSVYRIAVLAEQEAERQRYAEQITRFCEAKGLFPQVMQYDDQEHFFEIAQKADLTNAVIALSGVAGLNAAEHLRSLCPACRMIWCSDLDFSLHAFRLRADYFLMKPVSEEAFQRGLNAWIE</sequence>
<dbReference type="EMBL" id="ABYJ02000095">
    <property type="protein sequence ID" value="EEV01024.1"/>
    <property type="molecule type" value="Genomic_DNA"/>
</dbReference>
<dbReference type="HOGENOM" id="CLU_139025_1_0_9"/>
<dbReference type="Gene3D" id="3.40.50.2300">
    <property type="match status" value="1"/>
</dbReference>
<accession>C7GAX9</accession>
<reference evidence="1 2" key="1">
    <citation type="submission" date="2009-08" db="EMBL/GenBank/DDBJ databases">
        <authorList>
            <person name="Weinstock G."/>
            <person name="Sodergren E."/>
            <person name="Clifton S."/>
            <person name="Fulton L."/>
            <person name="Fulton B."/>
            <person name="Courtney L."/>
            <person name="Fronick C."/>
            <person name="Harrison M."/>
            <person name="Strong C."/>
            <person name="Farmer C."/>
            <person name="Delahaunty K."/>
            <person name="Markovic C."/>
            <person name="Hall O."/>
            <person name="Minx P."/>
            <person name="Tomlinson C."/>
            <person name="Mitreva M."/>
            <person name="Nelson J."/>
            <person name="Hou S."/>
            <person name="Wollam A."/>
            <person name="Pepin K.H."/>
            <person name="Johnson M."/>
            <person name="Bhonagiri V."/>
            <person name="Nash W.E."/>
            <person name="Warren W."/>
            <person name="Chinwalla A."/>
            <person name="Mardis E.R."/>
            <person name="Wilson R.K."/>
        </authorList>
    </citation>
    <scope>NUCLEOTIDE SEQUENCE [LARGE SCALE GENOMIC DNA]</scope>
    <source>
        <strain evidence="1 2">L1-82</strain>
    </source>
</reference>
<dbReference type="AlphaFoldDB" id="C7GAX9"/>
<name>C7GAX9_9FIRM</name>
<comment type="caution">
    <text evidence="1">The sequence shown here is derived from an EMBL/GenBank/DDBJ whole genome shotgun (WGS) entry which is preliminary data.</text>
</comment>
<dbReference type="InterPro" id="IPR011006">
    <property type="entry name" value="CheY-like_superfamily"/>
</dbReference>
<evidence type="ECO:0000313" key="1">
    <source>
        <dbReference type="EMBL" id="EEV01024.1"/>
    </source>
</evidence>